<protein>
    <submittedName>
        <fullName evidence="4">Transcriptional regulator, TetR family</fullName>
    </submittedName>
</protein>
<dbReference type="GO" id="GO:0003677">
    <property type="term" value="F:DNA binding"/>
    <property type="evidence" value="ECO:0007669"/>
    <property type="project" value="UniProtKB-UniRule"/>
</dbReference>
<dbReference type="PROSITE" id="PS50977">
    <property type="entry name" value="HTH_TETR_2"/>
    <property type="match status" value="1"/>
</dbReference>
<dbReference type="AlphaFoldDB" id="A0A1H3FLV5"/>
<reference evidence="4 5" key="1">
    <citation type="submission" date="2016-10" db="EMBL/GenBank/DDBJ databases">
        <authorList>
            <person name="de Groot N.N."/>
        </authorList>
    </citation>
    <scope>NUCLEOTIDE SEQUENCE [LARGE SCALE GENOMIC DNA]</scope>
    <source>
        <strain evidence="4 5">DSM 14045</strain>
    </source>
</reference>
<dbReference type="SUPFAM" id="SSF46689">
    <property type="entry name" value="Homeodomain-like"/>
    <property type="match status" value="1"/>
</dbReference>
<dbReference type="RefSeq" id="WP_074715404.1">
    <property type="nucleotide sequence ID" value="NZ_FNPG01000005.1"/>
</dbReference>
<dbReference type="Gene3D" id="1.10.357.10">
    <property type="entry name" value="Tetracycline Repressor, domain 2"/>
    <property type="match status" value="1"/>
</dbReference>
<evidence type="ECO:0000256" key="2">
    <source>
        <dbReference type="PROSITE-ProRule" id="PRU00335"/>
    </source>
</evidence>
<keyword evidence="5" id="KW-1185">Reference proteome</keyword>
<evidence type="ECO:0000256" key="1">
    <source>
        <dbReference type="ARBA" id="ARBA00023125"/>
    </source>
</evidence>
<feature type="DNA-binding region" description="H-T-H motif" evidence="2">
    <location>
        <begin position="36"/>
        <end position="55"/>
    </location>
</feature>
<accession>A0A1H3FLV5</accession>
<dbReference type="Proteomes" id="UP000183918">
    <property type="component" value="Unassembled WGS sequence"/>
</dbReference>
<dbReference type="PANTHER" id="PTHR43479">
    <property type="entry name" value="ACREF/ENVCD OPERON REPRESSOR-RELATED"/>
    <property type="match status" value="1"/>
</dbReference>
<keyword evidence="1 2" id="KW-0238">DNA-binding</keyword>
<name>A0A1H3FLV5_9FIRM</name>
<feature type="domain" description="HTH tetR-type" evidence="3">
    <location>
        <begin position="13"/>
        <end position="73"/>
    </location>
</feature>
<organism evidence="4 5">
    <name type="scientific">Lachnobacterium bovis DSM 14045</name>
    <dbReference type="NCBI Taxonomy" id="1122142"/>
    <lineage>
        <taxon>Bacteria</taxon>
        <taxon>Bacillati</taxon>
        <taxon>Bacillota</taxon>
        <taxon>Clostridia</taxon>
        <taxon>Lachnospirales</taxon>
        <taxon>Lachnospiraceae</taxon>
        <taxon>Lachnobacterium</taxon>
    </lineage>
</organism>
<dbReference type="InterPro" id="IPR001647">
    <property type="entry name" value="HTH_TetR"/>
</dbReference>
<gene>
    <name evidence="4" type="ORF">SAMN02910414_00259</name>
</gene>
<dbReference type="OrthoDB" id="9810250at2"/>
<dbReference type="InterPro" id="IPR050624">
    <property type="entry name" value="HTH-type_Tx_Regulator"/>
</dbReference>
<evidence type="ECO:0000259" key="3">
    <source>
        <dbReference type="PROSITE" id="PS50977"/>
    </source>
</evidence>
<dbReference type="EMBL" id="FNPG01000005">
    <property type="protein sequence ID" value="SDX91114.1"/>
    <property type="molecule type" value="Genomic_DNA"/>
</dbReference>
<evidence type="ECO:0000313" key="5">
    <source>
        <dbReference type="Proteomes" id="UP000183918"/>
    </source>
</evidence>
<dbReference type="PANTHER" id="PTHR43479:SF7">
    <property type="entry name" value="TETR-FAMILY TRANSCRIPTIONAL REGULATOR"/>
    <property type="match status" value="1"/>
</dbReference>
<dbReference type="STRING" id="1122142.SAMN02910414_00259"/>
<proteinExistence type="predicted"/>
<evidence type="ECO:0000313" key="4">
    <source>
        <dbReference type="EMBL" id="SDX91114.1"/>
    </source>
</evidence>
<sequence length="192" mass="22645">MKKNANSNDLRVLKTKKLLKDSLVLLLNNKSISNIKVTELCQNAMISKGTFYLHYNDIYDLYRETLQQYLTQFIECVDFWEDFSNDPTQFTLKLLNLNKKKKTVKIPKYLFDIKDAFIGHEFAKMIIQLLIDKIFSFSTLPNTKENSIKLECYFSSFSFITFFQHPESDNELIAPIISQQLFSFFPELYNNL</sequence>
<dbReference type="InterPro" id="IPR009057">
    <property type="entry name" value="Homeodomain-like_sf"/>
</dbReference>